<dbReference type="EMBL" id="JAEAOA010002354">
    <property type="protein sequence ID" value="KAK3597997.1"/>
    <property type="molecule type" value="Genomic_DNA"/>
</dbReference>
<reference evidence="1" key="3">
    <citation type="submission" date="2023-05" db="EMBL/GenBank/DDBJ databases">
        <authorList>
            <person name="Smith C.H."/>
        </authorList>
    </citation>
    <scope>NUCLEOTIDE SEQUENCE</scope>
    <source>
        <strain evidence="1">CHS0354</strain>
        <tissue evidence="1">Mantle</tissue>
    </source>
</reference>
<evidence type="ECO:0000313" key="1">
    <source>
        <dbReference type="EMBL" id="KAK3597997.1"/>
    </source>
</evidence>
<dbReference type="Proteomes" id="UP001195483">
    <property type="component" value="Unassembled WGS sequence"/>
</dbReference>
<protein>
    <submittedName>
        <fullName evidence="1">Uncharacterized protein</fullName>
    </submittedName>
</protein>
<dbReference type="AlphaFoldDB" id="A0AAE0STL4"/>
<accession>A0AAE0STL4</accession>
<proteinExistence type="predicted"/>
<comment type="caution">
    <text evidence="1">The sequence shown here is derived from an EMBL/GenBank/DDBJ whole genome shotgun (WGS) entry which is preliminary data.</text>
</comment>
<keyword evidence="2" id="KW-1185">Reference proteome</keyword>
<gene>
    <name evidence="1" type="ORF">CHS0354_042350</name>
</gene>
<reference evidence="1" key="2">
    <citation type="journal article" date="2021" name="Genome Biol. Evol.">
        <title>Developing a high-quality reference genome for a parasitic bivalve with doubly uniparental inheritance (Bivalvia: Unionida).</title>
        <authorList>
            <person name="Smith C.H."/>
        </authorList>
    </citation>
    <scope>NUCLEOTIDE SEQUENCE</scope>
    <source>
        <strain evidence="1">CHS0354</strain>
        <tissue evidence="1">Mantle</tissue>
    </source>
</reference>
<reference evidence="1" key="1">
    <citation type="journal article" date="2021" name="Genome Biol. Evol.">
        <title>A High-Quality Reference Genome for a Parasitic Bivalve with Doubly Uniparental Inheritance (Bivalvia: Unionida).</title>
        <authorList>
            <person name="Smith C.H."/>
        </authorList>
    </citation>
    <scope>NUCLEOTIDE SEQUENCE</scope>
    <source>
        <strain evidence="1">CHS0354</strain>
    </source>
</reference>
<sequence>MAYDGIFTFATSEHSNIVVGMIEDIVATIWSSTKYVLVNVVLSDKVSVLQEFFVFHRATDIMTDNEK</sequence>
<name>A0AAE0STL4_9BIVA</name>
<organism evidence="1 2">
    <name type="scientific">Potamilus streckersoni</name>
    <dbReference type="NCBI Taxonomy" id="2493646"/>
    <lineage>
        <taxon>Eukaryota</taxon>
        <taxon>Metazoa</taxon>
        <taxon>Spiralia</taxon>
        <taxon>Lophotrochozoa</taxon>
        <taxon>Mollusca</taxon>
        <taxon>Bivalvia</taxon>
        <taxon>Autobranchia</taxon>
        <taxon>Heteroconchia</taxon>
        <taxon>Palaeoheterodonta</taxon>
        <taxon>Unionida</taxon>
        <taxon>Unionoidea</taxon>
        <taxon>Unionidae</taxon>
        <taxon>Ambleminae</taxon>
        <taxon>Lampsilini</taxon>
        <taxon>Potamilus</taxon>
    </lineage>
</organism>
<evidence type="ECO:0000313" key="2">
    <source>
        <dbReference type="Proteomes" id="UP001195483"/>
    </source>
</evidence>